<feature type="region of interest" description="Disordered" evidence="2">
    <location>
        <begin position="229"/>
        <end position="263"/>
    </location>
</feature>
<organism evidence="4 5">
    <name type="scientific">Nereida ignava</name>
    <dbReference type="NCBI Taxonomy" id="282199"/>
    <lineage>
        <taxon>Bacteria</taxon>
        <taxon>Pseudomonadati</taxon>
        <taxon>Pseudomonadota</taxon>
        <taxon>Alphaproteobacteria</taxon>
        <taxon>Rhodobacterales</taxon>
        <taxon>Roseobacteraceae</taxon>
        <taxon>Nereida</taxon>
    </lineage>
</organism>
<accession>A0A0U1NMY7</accession>
<dbReference type="EMBL" id="CVQV01000013">
    <property type="protein sequence ID" value="CRK76115.1"/>
    <property type="molecule type" value="Genomic_DNA"/>
</dbReference>
<keyword evidence="3" id="KW-1133">Transmembrane helix</keyword>
<evidence type="ECO:0000256" key="1">
    <source>
        <dbReference type="SAM" id="Coils"/>
    </source>
</evidence>
<evidence type="ECO:0000256" key="2">
    <source>
        <dbReference type="SAM" id="MobiDB-lite"/>
    </source>
</evidence>
<gene>
    <name evidence="4" type="ORF">NIG5292_02172</name>
</gene>
<proteinExistence type="predicted"/>
<protein>
    <submittedName>
        <fullName evidence="4">Uncharacterized protein</fullName>
    </submittedName>
</protein>
<keyword evidence="3" id="KW-0472">Membrane</keyword>
<evidence type="ECO:0000313" key="4">
    <source>
        <dbReference type="EMBL" id="CRK76115.1"/>
    </source>
</evidence>
<dbReference type="AlphaFoldDB" id="A0A0U1NMY7"/>
<keyword evidence="5" id="KW-1185">Reference proteome</keyword>
<reference evidence="4 5" key="1">
    <citation type="submission" date="2015-04" db="EMBL/GenBank/DDBJ databases">
        <authorList>
            <person name="Syromyatnikov M.Y."/>
            <person name="Popov V.N."/>
        </authorList>
    </citation>
    <scope>NUCLEOTIDE SEQUENCE [LARGE SCALE GENOMIC DNA]</scope>
    <source>
        <strain evidence="4 5">CECT 5292</strain>
    </source>
</reference>
<evidence type="ECO:0000313" key="5">
    <source>
        <dbReference type="Proteomes" id="UP000048949"/>
    </source>
</evidence>
<name>A0A0U1NMY7_9RHOB</name>
<sequence>MSTDSKSVEEGIKIALDAADAATNVTDEFARIKQDYSSVEDEVKKLYRNAAIIFASSAVASLIAIIVASMMYYRTIEAMETSNNTSLEALVIFAENVDKLALATASLDESMAAQTEMSQTIADAQEALVRIEEQQRDASTKTSEQLTELGETTSAVVSQFSGAMLERFDTDFTQHTQEMAEAFAKLDAAQADLAASMAVASGGGSIEMDPALDMKLETVLMLQKEISAKITAANNPPQKARSPARTAPKPKPVRRTDPPISFP</sequence>
<feature type="coiled-coil region" evidence="1">
    <location>
        <begin position="114"/>
        <end position="141"/>
    </location>
</feature>
<dbReference type="STRING" id="282199.GCA_001049735_02171"/>
<evidence type="ECO:0000256" key="3">
    <source>
        <dbReference type="SAM" id="Phobius"/>
    </source>
</evidence>
<feature type="transmembrane region" description="Helical" evidence="3">
    <location>
        <begin position="50"/>
        <end position="73"/>
    </location>
</feature>
<dbReference type="OrthoDB" id="7834182at2"/>
<keyword evidence="3" id="KW-0812">Transmembrane</keyword>
<keyword evidence="1" id="KW-0175">Coiled coil</keyword>
<dbReference type="Proteomes" id="UP000048949">
    <property type="component" value="Unassembled WGS sequence"/>
</dbReference>
<dbReference type="RefSeq" id="WP_048599532.1">
    <property type="nucleotide sequence ID" value="NZ_CVPC01000013.1"/>
</dbReference>